<dbReference type="AlphaFoldDB" id="A0A1F6TG72"/>
<sequence length="141" mass="15739">MTRIDFYLLGDGAAGGMNLAACRLTDKAFRLGHRIYILATDAEHSRGLDQLLWTFSAGSFIPHALNSDAADTQLPVLVGHEDPPAVHADVLITLAARVPECFPRFQRVAEVVGNSDVDKHQARERFRFYRERGCELHTHNL</sequence>
<dbReference type="PANTHER" id="PTHR38767:SF1">
    <property type="entry name" value="DNA POLYMERASE III SUBUNIT CHI"/>
    <property type="match status" value="1"/>
</dbReference>
<evidence type="ECO:0008006" key="3">
    <source>
        <dbReference type="Google" id="ProtNLM"/>
    </source>
</evidence>
<dbReference type="GO" id="GO:0006260">
    <property type="term" value="P:DNA replication"/>
    <property type="evidence" value="ECO:0007669"/>
    <property type="project" value="InterPro"/>
</dbReference>
<organism evidence="1 2">
    <name type="scientific">Candidatus Muproteobacteria bacterium RBG_16_65_31</name>
    <dbReference type="NCBI Taxonomy" id="1817759"/>
    <lineage>
        <taxon>Bacteria</taxon>
        <taxon>Pseudomonadati</taxon>
        <taxon>Pseudomonadota</taxon>
        <taxon>Candidatus Muproteobacteria</taxon>
    </lineage>
</organism>
<dbReference type="SUPFAM" id="SSF102400">
    <property type="entry name" value="DNA polymerase III chi subunit"/>
    <property type="match status" value="1"/>
</dbReference>
<dbReference type="GO" id="GO:0032298">
    <property type="term" value="P:positive regulation of DNA-templated DNA replication initiation"/>
    <property type="evidence" value="ECO:0007669"/>
    <property type="project" value="TreeGrafter"/>
</dbReference>
<protein>
    <recommendedName>
        <fullName evidence="3">DNA polymerase III subunit chi</fullName>
    </recommendedName>
</protein>
<dbReference type="InterPro" id="IPR007459">
    <property type="entry name" value="DNA_pol3_chi"/>
</dbReference>
<reference evidence="1 2" key="1">
    <citation type="journal article" date="2016" name="Nat. Commun.">
        <title>Thousands of microbial genomes shed light on interconnected biogeochemical processes in an aquifer system.</title>
        <authorList>
            <person name="Anantharaman K."/>
            <person name="Brown C.T."/>
            <person name="Hug L.A."/>
            <person name="Sharon I."/>
            <person name="Castelle C.J."/>
            <person name="Probst A.J."/>
            <person name="Thomas B.C."/>
            <person name="Singh A."/>
            <person name="Wilkins M.J."/>
            <person name="Karaoz U."/>
            <person name="Brodie E.L."/>
            <person name="Williams K.H."/>
            <person name="Hubbard S.S."/>
            <person name="Banfield J.F."/>
        </authorList>
    </citation>
    <scope>NUCLEOTIDE SEQUENCE [LARGE SCALE GENOMIC DNA]</scope>
</reference>
<comment type="caution">
    <text evidence="1">The sequence shown here is derived from an EMBL/GenBank/DDBJ whole genome shotgun (WGS) entry which is preliminary data.</text>
</comment>
<evidence type="ECO:0000313" key="2">
    <source>
        <dbReference type="Proteomes" id="UP000179344"/>
    </source>
</evidence>
<dbReference type="PANTHER" id="PTHR38767">
    <property type="entry name" value="DNA POLYMERASE III SUBUNIT CHI"/>
    <property type="match status" value="1"/>
</dbReference>
<evidence type="ECO:0000313" key="1">
    <source>
        <dbReference type="EMBL" id="OGI44104.1"/>
    </source>
</evidence>
<dbReference type="GO" id="GO:0003677">
    <property type="term" value="F:DNA binding"/>
    <property type="evidence" value="ECO:0007669"/>
    <property type="project" value="InterPro"/>
</dbReference>
<dbReference type="GO" id="GO:0003887">
    <property type="term" value="F:DNA-directed DNA polymerase activity"/>
    <property type="evidence" value="ECO:0007669"/>
    <property type="project" value="InterPro"/>
</dbReference>
<proteinExistence type="predicted"/>
<gene>
    <name evidence="1" type="ORF">A2V92_01095</name>
</gene>
<dbReference type="InterPro" id="IPR036768">
    <property type="entry name" value="PolIII_chi_sf"/>
</dbReference>
<dbReference type="EMBL" id="MFST01000084">
    <property type="protein sequence ID" value="OGI44104.1"/>
    <property type="molecule type" value="Genomic_DNA"/>
</dbReference>
<name>A0A1F6TG72_9PROT</name>
<dbReference type="Pfam" id="PF04364">
    <property type="entry name" value="DNA_pol3_chi"/>
    <property type="match status" value="1"/>
</dbReference>
<dbReference type="Gene3D" id="3.40.50.10110">
    <property type="entry name" value="DNA polymerase III subunit chi"/>
    <property type="match status" value="1"/>
</dbReference>
<accession>A0A1F6TG72</accession>
<dbReference type="Proteomes" id="UP000179344">
    <property type="component" value="Unassembled WGS sequence"/>
</dbReference>